<evidence type="ECO:0008006" key="3">
    <source>
        <dbReference type="Google" id="ProtNLM"/>
    </source>
</evidence>
<proteinExistence type="predicted"/>
<evidence type="ECO:0000313" key="2">
    <source>
        <dbReference type="Proteomes" id="UP000409037"/>
    </source>
</evidence>
<reference evidence="1 2" key="1">
    <citation type="submission" date="2019-09" db="EMBL/GenBank/DDBJ databases">
        <authorList>
            <person name="Chandra G."/>
            <person name="Truman W A."/>
        </authorList>
    </citation>
    <scope>NUCLEOTIDE SEQUENCE [LARGE SCALE GENOMIC DNA]</scope>
    <source>
        <strain evidence="1">PS833</strain>
    </source>
</reference>
<sequence precursor="true">MLRFITVILMLTLTSTACFGSEGDKQANSFFYLYSSLCLKNLVDLDALREKLKPVPKFPPEHAALFLGGRTGDAWPVPDEHGTFVLALLGGKNFCALHARRANTETVTKLFTELVAHPPAPFIVKQLKNEQVQTAENGMTHTVSYEWSLPDVARKLLFTLTTAPSESAQLQVLGSAAIIGR</sequence>
<dbReference type="RefSeq" id="WP_150798931.1">
    <property type="nucleotide sequence ID" value="NZ_CABVHU010000008.1"/>
</dbReference>
<name>A0A5E7R990_PSEFL</name>
<protein>
    <recommendedName>
        <fullName evidence="3">Lipoprotein</fullName>
    </recommendedName>
</protein>
<accession>A0A5E7R990</accession>
<gene>
    <name evidence="1" type="ORF">PS833_03465</name>
</gene>
<dbReference type="AlphaFoldDB" id="A0A5E7R990"/>
<evidence type="ECO:0000313" key="1">
    <source>
        <dbReference type="EMBL" id="VVO11456.1"/>
    </source>
</evidence>
<dbReference type="NCBIfam" id="NF047650">
    <property type="entry name" value="lipo_NMCC_0638"/>
    <property type="match status" value="1"/>
</dbReference>
<dbReference type="PROSITE" id="PS51257">
    <property type="entry name" value="PROKAR_LIPOPROTEIN"/>
    <property type="match status" value="1"/>
</dbReference>
<dbReference type="EMBL" id="CABVHU010000008">
    <property type="protein sequence ID" value="VVO11456.1"/>
    <property type="molecule type" value="Genomic_DNA"/>
</dbReference>
<dbReference type="Proteomes" id="UP000409037">
    <property type="component" value="Unassembled WGS sequence"/>
</dbReference>
<dbReference type="OrthoDB" id="6089555at2"/>
<organism evidence="1 2">
    <name type="scientific">Pseudomonas fluorescens</name>
    <dbReference type="NCBI Taxonomy" id="294"/>
    <lineage>
        <taxon>Bacteria</taxon>
        <taxon>Pseudomonadati</taxon>
        <taxon>Pseudomonadota</taxon>
        <taxon>Gammaproteobacteria</taxon>
        <taxon>Pseudomonadales</taxon>
        <taxon>Pseudomonadaceae</taxon>
        <taxon>Pseudomonas</taxon>
    </lineage>
</organism>